<dbReference type="PANTHER" id="PTHR30572:SF4">
    <property type="entry name" value="ABC TRANSPORTER PERMEASE YTRF"/>
    <property type="match status" value="1"/>
</dbReference>
<organism evidence="9 10">
    <name type="scientific">Actinoplanes friuliensis DSM 7358</name>
    <dbReference type="NCBI Taxonomy" id="1246995"/>
    <lineage>
        <taxon>Bacteria</taxon>
        <taxon>Bacillati</taxon>
        <taxon>Actinomycetota</taxon>
        <taxon>Actinomycetes</taxon>
        <taxon>Micromonosporales</taxon>
        <taxon>Micromonosporaceae</taxon>
        <taxon>Actinoplanes</taxon>
    </lineage>
</organism>
<keyword evidence="3 7" id="KW-0812">Transmembrane</keyword>
<dbReference type="InterPro" id="IPR003838">
    <property type="entry name" value="ABC3_permease_C"/>
</dbReference>
<dbReference type="eggNOG" id="COG0577">
    <property type="taxonomic scope" value="Bacteria"/>
</dbReference>
<evidence type="ECO:0000256" key="2">
    <source>
        <dbReference type="ARBA" id="ARBA00022475"/>
    </source>
</evidence>
<feature type="transmembrane region" description="Helical" evidence="7">
    <location>
        <begin position="655"/>
        <end position="683"/>
    </location>
</feature>
<feature type="transmembrane region" description="Helical" evidence="7">
    <location>
        <begin position="20"/>
        <end position="42"/>
    </location>
</feature>
<dbReference type="OrthoDB" id="3207485at2"/>
<dbReference type="InterPro" id="IPR050250">
    <property type="entry name" value="Macrolide_Exporter_MacB"/>
</dbReference>
<evidence type="ECO:0000256" key="7">
    <source>
        <dbReference type="SAM" id="Phobius"/>
    </source>
</evidence>
<comment type="subcellular location">
    <subcellularLocation>
        <location evidence="1">Cell membrane</location>
        <topology evidence="1">Multi-pass membrane protein</topology>
    </subcellularLocation>
</comment>
<dbReference type="Proteomes" id="UP000017746">
    <property type="component" value="Chromosome"/>
</dbReference>
<keyword evidence="2" id="KW-1003">Cell membrane</keyword>
<evidence type="ECO:0000313" key="10">
    <source>
        <dbReference type="Proteomes" id="UP000017746"/>
    </source>
</evidence>
<evidence type="ECO:0000259" key="8">
    <source>
        <dbReference type="Pfam" id="PF02687"/>
    </source>
</evidence>
<feature type="domain" description="ABC3 transporter permease C-terminal" evidence="8">
    <location>
        <begin position="240"/>
        <end position="355"/>
    </location>
</feature>
<evidence type="ECO:0000256" key="6">
    <source>
        <dbReference type="ARBA" id="ARBA00038076"/>
    </source>
</evidence>
<evidence type="ECO:0000256" key="4">
    <source>
        <dbReference type="ARBA" id="ARBA00022989"/>
    </source>
</evidence>
<dbReference type="AlphaFoldDB" id="U5WBF0"/>
<dbReference type="HOGENOM" id="CLU_360826_0_0_11"/>
<feature type="transmembrane region" description="Helical" evidence="7">
    <location>
        <begin position="405"/>
        <end position="428"/>
    </location>
</feature>
<dbReference type="PATRIC" id="fig|1246995.3.peg.7097"/>
<feature type="domain" description="ABC3 transporter permease C-terminal" evidence="8">
    <location>
        <begin position="614"/>
        <end position="728"/>
    </location>
</feature>
<keyword evidence="4 7" id="KW-1133">Transmembrane helix</keyword>
<feature type="transmembrane region" description="Helical" evidence="7">
    <location>
        <begin position="703"/>
        <end position="726"/>
    </location>
</feature>
<dbReference type="EMBL" id="CP006272">
    <property type="protein sequence ID" value="AGZ45271.1"/>
    <property type="molecule type" value="Genomic_DNA"/>
</dbReference>
<sequence length="743" mass="74278">MSGLGRVIRSGVRRRRVQTVVIGLVAAAAVTASVLGAGLLVASRAPFDDAFSAQRGAHLTVQADPDRVTEAQLTASASAPGVAAASGPYPVMGLDFRGELSLTVVVRADPGGPVDRVELAAGRWPAGPTEIVLGGGALRMPVGVQMTTAGGTVFTVVGTARSVSATAAAWVLPSAQLGPPDGYQMLYRFGAASTPAEVDAGRAAVAATLPAGAVTAARSWLDVRQRAVEDAAVFVPFLVAFALLGIVMAVLVVGTVIAGTVGAATRRIGVLKALGCTPAGIVRAYVAQALLPAAVGAVAGMVVGNLIALPVLAETEEVYGSANTTIAWWVTALAAGGVLAVVAVTAWAAALRAGRLRTVDAIAVGRASGPARGRWAARLAARLPVSRPVGLGLARPFARPLRTAAILLAVASGTAAVTFATGLGTSLVRIQTASEQNTADVMVEGNGGPGVLAAIEARDGTRAAYGIGQAPGSVAGFADPLSVNALTGDGSWDGFEMVSGRWFAAPGEAVAGAPFLKAAGARVGDTVTVQVAGRPVALRVVGEVFETGTGVFTSAATVPGLSPGEFRIALTDGTDAGSYAEALTGVLPAGWTAHPNGGEIDPLLVVVQGLTATLTLLLIAVAALGVLNMLILDLRDRVHDLGVHKALGMTPRQTIVMVVASVAGIGVAGGLLGVPVGVVMQRLVVPAMAASGGLHVPETLLDVYGPVLLIVLALGGPATALLGALLPAGWAARTRTAVALRTE</sequence>
<comment type="similarity">
    <text evidence="6">Belongs to the ABC-4 integral membrane protein family.</text>
</comment>
<feature type="transmembrane region" description="Helical" evidence="7">
    <location>
        <begin position="327"/>
        <end position="350"/>
    </location>
</feature>
<dbReference type="GO" id="GO:0022857">
    <property type="term" value="F:transmembrane transporter activity"/>
    <property type="evidence" value="ECO:0007669"/>
    <property type="project" value="TreeGrafter"/>
</dbReference>
<gene>
    <name evidence="9" type="ORF">AFR_35075</name>
</gene>
<proteinExistence type="inferred from homology"/>
<name>U5WBF0_9ACTN</name>
<accession>U5WBF0</accession>
<evidence type="ECO:0000256" key="1">
    <source>
        <dbReference type="ARBA" id="ARBA00004651"/>
    </source>
</evidence>
<feature type="transmembrane region" description="Helical" evidence="7">
    <location>
        <begin position="285"/>
        <end position="307"/>
    </location>
</feature>
<protein>
    <recommendedName>
        <fullName evidence="8">ABC3 transporter permease C-terminal domain-containing protein</fullName>
    </recommendedName>
</protein>
<feature type="transmembrane region" description="Helical" evidence="7">
    <location>
        <begin position="234"/>
        <end position="264"/>
    </location>
</feature>
<dbReference type="GO" id="GO:0005886">
    <property type="term" value="C:plasma membrane"/>
    <property type="evidence" value="ECO:0007669"/>
    <property type="project" value="UniProtKB-SubCell"/>
</dbReference>
<evidence type="ECO:0000313" key="9">
    <source>
        <dbReference type="EMBL" id="AGZ45271.1"/>
    </source>
</evidence>
<keyword evidence="10" id="KW-1185">Reference proteome</keyword>
<keyword evidence="5 7" id="KW-0472">Membrane</keyword>
<evidence type="ECO:0000256" key="3">
    <source>
        <dbReference type="ARBA" id="ARBA00022692"/>
    </source>
</evidence>
<dbReference type="STRING" id="1246995.AFR_35075"/>
<dbReference type="PANTHER" id="PTHR30572">
    <property type="entry name" value="MEMBRANE COMPONENT OF TRANSPORTER-RELATED"/>
    <property type="match status" value="1"/>
</dbReference>
<evidence type="ECO:0000256" key="5">
    <source>
        <dbReference type="ARBA" id="ARBA00023136"/>
    </source>
</evidence>
<dbReference type="KEGG" id="afs:AFR_35075"/>
<reference evidence="9 10" key="1">
    <citation type="journal article" date="2014" name="J. Biotechnol.">
        <title>Complete genome sequence of the actinobacterium Actinoplanes friuliensis HAG 010964, producer of the lipopeptide antibiotic friulimycin.</title>
        <authorList>
            <person name="Ruckert C."/>
            <person name="Szczepanowski R."/>
            <person name="Albersmeier A."/>
            <person name="Goesmann A."/>
            <person name="Fischer N."/>
            <person name="Steinkamper A."/>
            <person name="Puhler A."/>
            <person name="Biener R."/>
            <person name="Schwartz D."/>
            <person name="Kalinowski J."/>
        </authorList>
    </citation>
    <scope>NUCLEOTIDE SEQUENCE [LARGE SCALE GENOMIC DNA]</scope>
    <source>
        <strain evidence="9 10">DSM 7358</strain>
    </source>
</reference>
<dbReference type="Pfam" id="PF02687">
    <property type="entry name" value="FtsX"/>
    <property type="match status" value="2"/>
</dbReference>
<feature type="transmembrane region" description="Helical" evidence="7">
    <location>
        <begin position="614"/>
        <end position="634"/>
    </location>
</feature>